<dbReference type="FunFam" id="1.10.510.10:FF:000321">
    <property type="entry name" value="Bent, isoform C"/>
    <property type="match status" value="1"/>
</dbReference>
<dbReference type="SUPFAM" id="SSF48726">
    <property type="entry name" value="Immunoglobulin"/>
    <property type="match status" value="4"/>
</dbReference>
<dbReference type="SMART" id="SM00409">
    <property type="entry name" value="IG"/>
    <property type="match status" value="4"/>
</dbReference>
<dbReference type="PROSITE" id="PS50835">
    <property type="entry name" value="IG_LIKE"/>
    <property type="match status" value="3"/>
</dbReference>
<keyword evidence="16" id="KW-1185">Reference proteome</keyword>
<sequence>MPFDPPSVPINAAIVDVGAEHVVLSWQRPDKDGGGRVRGYMVEKKESNTEFWQKCTQAPSPSTSLNVNNLIEGRTYDFRIMAVNDAGDSVPALIEKYEFKPASKGDSPEILSPLKDQYGATNGSVTLECEISGTPKPEISWFRGSKELVDTSKCTLIDKGTKQVLIINNLHAEDEDEYTCRATNPLGSKSTRAQLKLSSKPRVFLPPRYNLDPLQSISGGTATWTRNDEPIENGSKYSIVTDEKVATLRISDAQREDSGEYKVVVQNNVGSDSGSVRVNVLDKPEPPRFPNTENVLDEAAILSWKPPNLDGGSFVTGYIVEKREAGSGKWERCAKSRFTYITVEGLKPEQAYEFRISAENKHGVSEPSAATSPVTILSPDQGVPITMVENELPVIVDPNRGILPQNYYFYHCSVDDTGKIVRGRGKAVENYDAYVIDEIGTGAFGVVHRCVEKATGNVFAVKFVTTNNEKDKEMVRKEINTMSELRHPTLINLHDAFEGENEMVMVYEFMSGGELFEKVSDEKNRMSEGKPLNIFTKCARPLVHLDLKPENIMFTTRKSNQLKLIDFGLTTKLDPKEPVKVTTGTAEFAAPEIVLGTNVGFYTDMWSVGVLSYILLSGLSPFGGENDDETLKNVKSCDWNMDDPAFNDISSSAKDFIRKLLVMDANSRMDATAALGHPWLADRFQEETKQIPSNRYFSVRDSIRSRYDAWPEPHPPIGRVAQYSAIKKLRPTEYGIHESSFDKNDALPRFVVRPCGPSRCGEGESASFFCKVLSPTLPIVSWIKDGEELRQSVKYSKNTNNNDYALTINNVKMEDRGPYTVKAENSYGVKEEVFYFDVIRKHTAYESNNFELPPIRKTLTQVDLPRVKEELKKTPFFSFYLRPRLIQKNHACKLICTVTGNPTPTIEWFKDGTAVSQDRVQILCKSGVCTLEIFNMRPEDAGTYMCKAVNELGEDSTECVVSVQSRHGKPFPTPLPPLTSGHPA</sequence>
<evidence type="ECO:0000259" key="14">
    <source>
        <dbReference type="PROSITE" id="PS50835"/>
    </source>
</evidence>
<dbReference type="PRINTS" id="PR00014">
    <property type="entry name" value="FNTYPEIII"/>
</dbReference>
<keyword evidence="8" id="KW-0130">Cell adhesion</keyword>
<dbReference type="FunFam" id="2.60.40.10:FF:000557">
    <property type="entry name" value="Myosin binding protein Ha"/>
    <property type="match status" value="1"/>
</dbReference>
<keyword evidence="6 12" id="KW-0547">Nucleotide-binding</keyword>
<dbReference type="PANTHER" id="PTHR47633:SF7">
    <property type="entry name" value="TITIN HOMOLOG"/>
    <property type="match status" value="1"/>
</dbReference>
<proteinExistence type="inferred from homology"/>
<protein>
    <submittedName>
        <fullName evidence="17">Twitchin</fullName>
    </submittedName>
</protein>
<dbReference type="PANTHER" id="PTHR47633">
    <property type="entry name" value="IMMUNOGLOBULIN"/>
    <property type="match status" value="1"/>
</dbReference>
<dbReference type="Gene3D" id="1.10.510.10">
    <property type="entry name" value="Transferase(Phosphotransferase) domain 1"/>
    <property type="match status" value="1"/>
</dbReference>
<dbReference type="SUPFAM" id="SSF49265">
    <property type="entry name" value="Fibronectin type III"/>
    <property type="match status" value="1"/>
</dbReference>
<dbReference type="PROSITE" id="PS00107">
    <property type="entry name" value="PROTEIN_KINASE_ATP"/>
    <property type="match status" value="1"/>
</dbReference>
<feature type="domain" description="Fibronectin type-III" evidence="15">
    <location>
        <begin position="5"/>
        <end position="102"/>
    </location>
</feature>
<dbReference type="InterPro" id="IPR003598">
    <property type="entry name" value="Ig_sub2"/>
</dbReference>
<dbReference type="SMART" id="SM00408">
    <property type="entry name" value="IGc2"/>
    <property type="match status" value="4"/>
</dbReference>
<reference evidence="17" key="1">
    <citation type="submission" date="2022-11" db="UniProtKB">
        <authorList>
            <consortium name="WormBaseParasite"/>
        </authorList>
    </citation>
    <scope>IDENTIFICATION</scope>
</reference>
<dbReference type="InterPro" id="IPR007110">
    <property type="entry name" value="Ig-like_dom"/>
</dbReference>
<dbReference type="InterPro" id="IPR013783">
    <property type="entry name" value="Ig-like_fold"/>
</dbReference>
<dbReference type="GO" id="GO:0030017">
    <property type="term" value="C:sarcomere"/>
    <property type="evidence" value="ECO:0007669"/>
    <property type="project" value="UniProtKB-ARBA"/>
</dbReference>
<evidence type="ECO:0000256" key="1">
    <source>
        <dbReference type="ARBA" id="ARBA00004496"/>
    </source>
</evidence>
<dbReference type="PROSITE" id="PS50011">
    <property type="entry name" value="PROTEIN_KINASE_DOM"/>
    <property type="match status" value="1"/>
</dbReference>
<dbReference type="CDD" id="cd00063">
    <property type="entry name" value="FN3"/>
    <property type="match status" value="2"/>
</dbReference>
<evidence type="ECO:0000256" key="8">
    <source>
        <dbReference type="ARBA" id="ARBA00022889"/>
    </source>
</evidence>
<evidence type="ECO:0000313" key="17">
    <source>
        <dbReference type="WBParaSite" id="jg18050"/>
    </source>
</evidence>
<keyword evidence="5" id="KW-0677">Repeat</keyword>
<dbReference type="InterPro" id="IPR003599">
    <property type="entry name" value="Ig_sub"/>
</dbReference>
<organism evidence="16 17">
    <name type="scientific">Ditylenchus dipsaci</name>
    <dbReference type="NCBI Taxonomy" id="166011"/>
    <lineage>
        <taxon>Eukaryota</taxon>
        <taxon>Metazoa</taxon>
        <taxon>Ecdysozoa</taxon>
        <taxon>Nematoda</taxon>
        <taxon>Chromadorea</taxon>
        <taxon>Rhabditida</taxon>
        <taxon>Tylenchina</taxon>
        <taxon>Tylenchomorpha</taxon>
        <taxon>Sphaerularioidea</taxon>
        <taxon>Anguinidae</taxon>
        <taxon>Anguininae</taxon>
        <taxon>Ditylenchus</taxon>
    </lineage>
</organism>
<dbReference type="InterPro" id="IPR000719">
    <property type="entry name" value="Prot_kinase_dom"/>
</dbReference>
<feature type="binding site" evidence="12">
    <location>
        <position position="462"/>
    </location>
    <ligand>
        <name>ATP</name>
        <dbReference type="ChEBI" id="CHEBI:30616"/>
    </ligand>
</feature>
<comment type="similarity">
    <text evidence="2">Belongs to the protein kinase superfamily. CAMK Ser/Thr protein kinase family.</text>
</comment>
<evidence type="ECO:0000256" key="11">
    <source>
        <dbReference type="ARBA" id="ARBA00023319"/>
    </source>
</evidence>
<feature type="domain" description="Fibronectin type-III" evidence="15">
    <location>
        <begin position="286"/>
        <end position="380"/>
    </location>
</feature>
<dbReference type="InterPro" id="IPR013098">
    <property type="entry name" value="Ig_I-set"/>
</dbReference>
<dbReference type="InterPro" id="IPR036116">
    <property type="entry name" value="FN3_sf"/>
</dbReference>
<evidence type="ECO:0000256" key="3">
    <source>
        <dbReference type="ARBA" id="ARBA00022433"/>
    </source>
</evidence>
<dbReference type="PROSITE" id="PS00108">
    <property type="entry name" value="PROTEIN_KINASE_ST"/>
    <property type="match status" value="1"/>
</dbReference>
<feature type="domain" description="Ig-like" evidence="14">
    <location>
        <begin position="108"/>
        <end position="198"/>
    </location>
</feature>
<dbReference type="PROSITE" id="PS50853">
    <property type="entry name" value="FN3"/>
    <property type="match status" value="2"/>
</dbReference>
<dbReference type="GO" id="GO:0005524">
    <property type="term" value="F:ATP binding"/>
    <property type="evidence" value="ECO:0007669"/>
    <property type="project" value="UniProtKB-UniRule"/>
</dbReference>
<dbReference type="InterPro" id="IPR003961">
    <property type="entry name" value="FN3_dom"/>
</dbReference>
<dbReference type="AlphaFoldDB" id="A0A915DCR3"/>
<evidence type="ECO:0000256" key="2">
    <source>
        <dbReference type="ARBA" id="ARBA00006692"/>
    </source>
</evidence>
<evidence type="ECO:0000256" key="5">
    <source>
        <dbReference type="ARBA" id="ARBA00022737"/>
    </source>
</evidence>
<dbReference type="Gene3D" id="3.30.200.20">
    <property type="entry name" value="Phosphorylase Kinase, domain 1"/>
    <property type="match status" value="1"/>
</dbReference>
<dbReference type="FunFam" id="2.60.40.10:FF:000107">
    <property type="entry name" value="Myosin, light chain kinase a"/>
    <property type="match status" value="1"/>
</dbReference>
<dbReference type="FunFam" id="2.60.40.10:FF:000147">
    <property type="entry name" value="Myosin light chain kinase"/>
    <property type="match status" value="1"/>
</dbReference>
<dbReference type="Pfam" id="PF00069">
    <property type="entry name" value="Pkinase"/>
    <property type="match status" value="1"/>
</dbReference>
<dbReference type="InterPro" id="IPR017441">
    <property type="entry name" value="Protein_kinase_ATP_BS"/>
</dbReference>
<dbReference type="GO" id="GO:0007155">
    <property type="term" value="P:cell adhesion"/>
    <property type="evidence" value="ECO:0007669"/>
    <property type="project" value="UniProtKB-KW"/>
</dbReference>
<dbReference type="Proteomes" id="UP000887574">
    <property type="component" value="Unplaced"/>
</dbReference>
<dbReference type="GO" id="GO:0004672">
    <property type="term" value="F:protein kinase activity"/>
    <property type="evidence" value="ECO:0007669"/>
    <property type="project" value="InterPro"/>
</dbReference>
<keyword evidence="10" id="KW-0514">Muscle protein</keyword>
<evidence type="ECO:0000256" key="6">
    <source>
        <dbReference type="ARBA" id="ARBA00022741"/>
    </source>
</evidence>
<dbReference type="InterPro" id="IPR008271">
    <property type="entry name" value="Ser/Thr_kinase_AS"/>
</dbReference>
<keyword evidence="4" id="KW-0963">Cytoplasm</keyword>
<dbReference type="SMART" id="SM00220">
    <property type="entry name" value="S_TKc"/>
    <property type="match status" value="1"/>
</dbReference>
<evidence type="ECO:0000256" key="7">
    <source>
        <dbReference type="ARBA" id="ARBA00022840"/>
    </source>
</evidence>
<keyword evidence="9" id="KW-1015">Disulfide bond</keyword>
<evidence type="ECO:0000256" key="12">
    <source>
        <dbReference type="PROSITE-ProRule" id="PRU10141"/>
    </source>
</evidence>
<dbReference type="FunFam" id="2.60.40.10:FF:000031">
    <property type="entry name" value="Myosin-binding protein C, slow type"/>
    <property type="match status" value="1"/>
</dbReference>
<dbReference type="InterPro" id="IPR011009">
    <property type="entry name" value="Kinase-like_dom_sf"/>
</dbReference>
<dbReference type="GO" id="GO:0032982">
    <property type="term" value="C:myosin filament"/>
    <property type="evidence" value="ECO:0007669"/>
    <property type="project" value="UniProtKB-KW"/>
</dbReference>
<evidence type="ECO:0000259" key="13">
    <source>
        <dbReference type="PROSITE" id="PS50011"/>
    </source>
</evidence>
<dbReference type="WBParaSite" id="jg18050">
    <property type="protein sequence ID" value="jg18050"/>
    <property type="gene ID" value="jg18050"/>
</dbReference>
<keyword evidence="7 12" id="KW-0067">ATP-binding</keyword>
<keyword evidence="3" id="KW-0787">Thick filament</keyword>
<evidence type="ECO:0000259" key="15">
    <source>
        <dbReference type="PROSITE" id="PS50853"/>
    </source>
</evidence>
<keyword evidence="11" id="KW-0393">Immunoglobulin domain</keyword>
<dbReference type="SMART" id="SM00060">
    <property type="entry name" value="FN3"/>
    <property type="match status" value="2"/>
</dbReference>
<feature type="domain" description="Ig-like" evidence="14">
    <location>
        <begin position="748"/>
        <end position="826"/>
    </location>
</feature>
<dbReference type="Pfam" id="PF00041">
    <property type="entry name" value="fn3"/>
    <property type="match status" value="2"/>
</dbReference>
<dbReference type="FunFam" id="2.60.40.10:FF:000160">
    <property type="entry name" value="Titin a"/>
    <property type="match status" value="1"/>
</dbReference>
<feature type="domain" description="Ig-like" evidence="14">
    <location>
        <begin position="875"/>
        <end position="962"/>
    </location>
</feature>
<evidence type="ECO:0000313" key="16">
    <source>
        <dbReference type="Proteomes" id="UP000887574"/>
    </source>
</evidence>
<evidence type="ECO:0000256" key="9">
    <source>
        <dbReference type="ARBA" id="ARBA00023157"/>
    </source>
</evidence>
<dbReference type="Pfam" id="PF07679">
    <property type="entry name" value="I-set"/>
    <property type="match status" value="4"/>
</dbReference>
<evidence type="ECO:0000256" key="10">
    <source>
        <dbReference type="ARBA" id="ARBA00023179"/>
    </source>
</evidence>
<dbReference type="CDD" id="cd00096">
    <property type="entry name" value="Ig"/>
    <property type="match status" value="1"/>
</dbReference>
<dbReference type="SUPFAM" id="SSF56112">
    <property type="entry name" value="Protein kinase-like (PK-like)"/>
    <property type="match status" value="1"/>
</dbReference>
<name>A0A915DCR3_9BILA</name>
<evidence type="ECO:0000256" key="4">
    <source>
        <dbReference type="ARBA" id="ARBA00022490"/>
    </source>
</evidence>
<dbReference type="FunFam" id="2.60.40.10:FF:000127">
    <property type="entry name" value="titin isoform X1"/>
    <property type="match status" value="1"/>
</dbReference>
<accession>A0A915DCR3</accession>
<dbReference type="InterPro" id="IPR036179">
    <property type="entry name" value="Ig-like_dom_sf"/>
</dbReference>
<feature type="domain" description="Protein kinase" evidence="13">
    <location>
        <begin position="433"/>
        <end position="680"/>
    </location>
</feature>
<dbReference type="Gene3D" id="2.60.40.10">
    <property type="entry name" value="Immunoglobulins"/>
    <property type="match status" value="6"/>
</dbReference>
<comment type="subcellular location">
    <subcellularLocation>
        <location evidence="1">Cytoplasm</location>
    </subcellularLocation>
</comment>